<evidence type="ECO:0000313" key="3">
    <source>
        <dbReference type="Proteomes" id="UP001236507"/>
    </source>
</evidence>
<proteinExistence type="predicted"/>
<reference evidence="2 3" key="1">
    <citation type="submission" date="2023-05" db="EMBL/GenBank/DDBJ databases">
        <title>Novel species of genus Flectobacillus isolated from stream in China.</title>
        <authorList>
            <person name="Lu H."/>
        </authorList>
    </citation>
    <scope>NUCLEOTIDE SEQUENCE [LARGE SCALE GENOMIC DNA]</scope>
    <source>
        <strain evidence="2 3">KCTC 42575</strain>
    </source>
</reference>
<evidence type="ECO:0008006" key="4">
    <source>
        <dbReference type="Google" id="ProtNLM"/>
    </source>
</evidence>
<sequence length="210" mass="23563">MKTYFASFCLFLTLSLSNKVQSQSLNTAGTFLDKKGGLFVATVEKDKSDLVSIKIKKYLLNKKTKISTSVVASDYNIDTQTPVKLLETSNGTLYVVFLTKPVVHANPNPFKMSDDVSSKNNTDNAPREKRAEPKGNTALNFKQLRYVYSNNGGKTWSDSKAIENLDTYSTTHTDLFELKEFSGARLEIKGVKRLIKDERDVVFNVVIENK</sequence>
<evidence type="ECO:0000256" key="1">
    <source>
        <dbReference type="SAM" id="MobiDB-lite"/>
    </source>
</evidence>
<accession>A0ABT6Y2G7</accession>
<evidence type="ECO:0000313" key="2">
    <source>
        <dbReference type="EMBL" id="MDI9857768.1"/>
    </source>
</evidence>
<dbReference type="EMBL" id="JASHIF010000002">
    <property type="protein sequence ID" value="MDI9857768.1"/>
    <property type="molecule type" value="Genomic_DNA"/>
</dbReference>
<organism evidence="2 3">
    <name type="scientific">Flectobacillus roseus</name>
    <dbReference type="NCBI Taxonomy" id="502259"/>
    <lineage>
        <taxon>Bacteria</taxon>
        <taxon>Pseudomonadati</taxon>
        <taxon>Bacteroidota</taxon>
        <taxon>Cytophagia</taxon>
        <taxon>Cytophagales</taxon>
        <taxon>Flectobacillaceae</taxon>
        <taxon>Flectobacillus</taxon>
    </lineage>
</organism>
<feature type="region of interest" description="Disordered" evidence="1">
    <location>
        <begin position="109"/>
        <end position="134"/>
    </location>
</feature>
<gene>
    <name evidence="2" type="ORF">QM524_00980</name>
</gene>
<dbReference type="RefSeq" id="WP_283343081.1">
    <property type="nucleotide sequence ID" value="NZ_JASHIF010000002.1"/>
</dbReference>
<keyword evidence="3" id="KW-1185">Reference proteome</keyword>
<dbReference type="Proteomes" id="UP001236507">
    <property type="component" value="Unassembled WGS sequence"/>
</dbReference>
<name>A0ABT6Y2G7_9BACT</name>
<protein>
    <recommendedName>
        <fullName evidence="4">Exo-alpha-sialidase</fullName>
    </recommendedName>
</protein>
<comment type="caution">
    <text evidence="2">The sequence shown here is derived from an EMBL/GenBank/DDBJ whole genome shotgun (WGS) entry which is preliminary data.</text>
</comment>